<dbReference type="InterPro" id="IPR032710">
    <property type="entry name" value="NTF2-like_dom_sf"/>
</dbReference>
<protein>
    <submittedName>
        <fullName evidence="2">Nuclear transport factor 2 family protein</fullName>
    </submittedName>
</protein>
<keyword evidence="3" id="KW-1185">Reference proteome</keyword>
<evidence type="ECO:0000313" key="2">
    <source>
        <dbReference type="EMBL" id="MEB3347689.1"/>
    </source>
</evidence>
<dbReference type="Pfam" id="PF12680">
    <property type="entry name" value="SnoaL_2"/>
    <property type="match status" value="1"/>
</dbReference>
<name>A0ABU6A0L2_9FLAO</name>
<dbReference type="EMBL" id="JAYKLX010000010">
    <property type="protein sequence ID" value="MEB3347689.1"/>
    <property type="molecule type" value="Genomic_DNA"/>
</dbReference>
<dbReference type="InterPro" id="IPR037401">
    <property type="entry name" value="SnoaL-like"/>
</dbReference>
<dbReference type="Gene3D" id="3.10.450.50">
    <property type="match status" value="1"/>
</dbReference>
<reference evidence="2 3" key="1">
    <citation type="journal article" date="2013" name="Int. J. Syst. Evol. Microbiol.">
        <title>Aquimarina gracilis sp. nov., isolated from the gut microflora of a mussel, Mytilus coruscus, and emended description of Aquimarina spongiae.</title>
        <authorList>
            <person name="Park S.C."/>
            <person name="Choe H.N."/>
            <person name="Baik K.S."/>
            <person name="Seong C.N."/>
        </authorList>
    </citation>
    <scope>NUCLEOTIDE SEQUENCE [LARGE SCALE GENOMIC DNA]</scope>
    <source>
        <strain evidence="2 3">PSC32</strain>
    </source>
</reference>
<feature type="domain" description="SnoaL-like" evidence="1">
    <location>
        <begin position="5"/>
        <end position="106"/>
    </location>
</feature>
<organism evidence="2 3">
    <name type="scientific">Aquimarina gracilis</name>
    <dbReference type="NCBI Taxonomy" id="874422"/>
    <lineage>
        <taxon>Bacteria</taxon>
        <taxon>Pseudomonadati</taxon>
        <taxon>Bacteroidota</taxon>
        <taxon>Flavobacteriia</taxon>
        <taxon>Flavobacteriales</taxon>
        <taxon>Flavobacteriaceae</taxon>
        <taxon>Aquimarina</taxon>
    </lineage>
</organism>
<dbReference type="SUPFAM" id="SSF54427">
    <property type="entry name" value="NTF2-like"/>
    <property type="match status" value="1"/>
</dbReference>
<sequence>MKNVIEAFYTGLSELDADKMVSCYHNDIVFEDPGFGVLEGERAKGMWRMLCKSAQNFKVEFSQVQANDQTGSAHWEAWYTFSQTGRRVHNVIDAKFEFKDGKIIKHTDHFNLHRWASQAIGWKGKLLGGTLFFKKKLMQQTNRMLDKFITS</sequence>
<evidence type="ECO:0000259" key="1">
    <source>
        <dbReference type="Pfam" id="PF12680"/>
    </source>
</evidence>
<comment type="caution">
    <text evidence="2">The sequence shown here is derived from an EMBL/GenBank/DDBJ whole genome shotgun (WGS) entry which is preliminary data.</text>
</comment>
<dbReference type="Proteomes" id="UP001327027">
    <property type="component" value="Unassembled WGS sequence"/>
</dbReference>
<accession>A0ABU6A0L2</accession>
<proteinExistence type="predicted"/>
<gene>
    <name evidence="2" type="ORF">U6A24_19585</name>
</gene>
<dbReference type="RefSeq" id="WP_324181714.1">
    <property type="nucleotide sequence ID" value="NZ_BAABAW010000006.1"/>
</dbReference>
<evidence type="ECO:0000313" key="3">
    <source>
        <dbReference type="Proteomes" id="UP001327027"/>
    </source>
</evidence>